<dbReference type="EMBL" id="CP036274">
    <property type="protein sequence ID" value="QDU24975.1"/>
    <property type="molecule type" value="Genomic_DNA"/>
</dbReference>
<dbReference type="KEGG" id="aagg:ETAA8_00360"/>
<dbReference type="AlphaFoldDB" id="A0A517Y438"/>
<dbReference type="Proteomes" id="UP000315017">
    <property type="component" value="Chromosome"/>
</dbReference>
<evidence type="ECO:0000313" key="1">
    <source>
        <dbReference type="EMBL" id="QDU24975.1"/>
    </source>
</evidence>
<name>A0A517Y438_9BACT</name>
<gene>
    <name evidence="1" type="ORF">ETAA8_00360</name>
</gene>
<sequence length="496" mass="52931">MTCSPQTPSLPDARPRSNTFRCGGRDNNFLAVISVIFMTVGMGGSVCSADHAGSLSAGIAKVDITPDEAFISAKGESWRLPDPPAVAGGKKTPPANIHDPIFARVLVLKNAETSLAIVSLDLILFSSKKVITEAKAKWKVDHVILSSSHTHTSMIPRGLCPTGAVRSWGWDYVQDDPGVTVDWPGLSEDPWYAATEAKIVAAIGEASTNLFPAQVVAGRGPFESAYMAHNRRLVGADGKVTDMWDNPKRLPTKPIDPTVGVMQVNDRSGNPRAFLVHYACHPVGLMGSGVLSRDFPGAMVDYVEQKLGSDCMAMFLQGAAGDLDPYDMRLHGEHGFNLMRQAGISLGKGALRVARTMKSRQDARSSSIKVKENLVKLPHRNGDKVTEACVMTAVINDDLALVTIPGEPFIQHQLDLTAKSPLASTFLLGYAYCGAGSPFLIYVPTVQAVKEGGYGADVNRCSFVSGDAGERMVNTGVTAIKQLLALDGTPTGTEKP</sequence>
<evidence type="ECO:0000313" key="2">
    <source>
        <dbReference type="Proteomes" id="UP000315017"/>
    </source>
</evidence>
<evidence type="ECO:0008006" key="3">
    <source>
        <dbReference type="Google" id="ProtNLM"/>
    </source>
</evidence>
<organism evidence="1 2">
    <name type="scientific">Anatilimnocola aggregata</name>
    <dbReference type="NCBI Taxonomy" id="2528021"/>
    <lineage>
        <taxon>Bacteria</taxon>
        <taxon>Pseudomonadati</taxon>
        <taxon>Planctomycetota</taxon>
        <taxon>Planctomycetia</taxon>
        <taxon>Pirellulales</taxon>
        <taxon>Pirellulaceae</taxon>
        <taxon>Anatilimnocola</taxon>
    </lineage>
</organism>
<reference evidence="1 2" key="1">
    <citation type="submission" date="2019-02" db="EMBL/GenBank/DDBJ databases">
        <title>Deep-cultivation of Planctomycetes and their phenomic and genomic characterization uncovers novel biology.</title>
        <authorList>
            <person name="Wiegand S."/>
            <person name="Jogler M."/>
            <person name="Boedeker C."/>
            <person name="Pinto D."/>
            <person name="Vollmers J."/>
            <person name="Rivas-Marin E."/>
            <person name="Kohn T."/>
            <person name="Peeters S.H."/>
            <person name="Heuer A."/>
            <person name="Rast P."/>
            <person name="Oberbeckmann S."/>
            <person name="Bunk B."/>
            <person name="Jeske O."/>
            <person name="Meyerdierks A."/>
            <person name="Storesund J.E."/>
            <person name="Kallscheuer N."/>
            <person name="Luecker S."/>
            <person name="Lage O.M."/>
            <person name="Pohl T."/>
            <person name="Merkel B.J."/>
            <person name="Hornburger P."/>
            <person name="Mueller R.-W."/>
            <person name="Bruemmer F."/>
            <person name="Labrenz M."/>
            <person name="Spormann A.M."/>
            <person name="Op den Camp H."/>
            <person name="Overmann J."/>
            <person name="Amann R."/>
            <person name="Jetten M.S.M."/>
            <person name="Mascher T."/>
            <person name="Medema M.H."/>
            <person name="Devos D.P."/>
            <person name="Kaster A.-K."/>
            <person name="Ovreas L."/>
            <person name="Rohde M."/>
            <person name="Galperin M.Y."/>
            <person name="Jogler C."/>
        </authorList>
    </citation>
    <scope>NUCLEOTIDE SEQUENCE [LARGE SCALE GENOMIC DNA]</scope>
    <source>
        <strain evidence="1 2">ETA_A8</strain>
    </source>
</reference>
<accession>A0A517Y438</accession>
<keyword evidence="2" id="KW-1185">Reference proteome</keyword>
<protein>
    <recommendedName>
        <fullName evidence="3">Neutral/alkaline non-lysosomal ceramidase N-terminal domain-containing protein</fullName>
    </recommendedName>
</protein>
<proteinExistence type="predicted"/>